<evidence type="ECO:0000313" key="4">
    <source>
        <dbReference type="Proteomes" id="UP000186878"/>
    </source>
</evidence>
<comment type="caution">
    <text evidence="3">The sequence shown here is derived from an EMBL/GenBank/DDBJ whole genome shotgun (WGS) entry which is preliminary data.</text>
</comment>
<evidence type="ECO:0000256" key="1">
    <source>
        <dbReference type="SAM" id="Phobius"/>
    </source>
</evidence>
<evidence type="ECO:0000313" key="3">
    <source>
        <dbReference type="EMBL" id="OLO04492.1"/>
    </source>
</evidence>
<protein>
    <submittedName>
        <fullName evidence="3">EamA family transporter</fullName>
    </submittedName>
</protein>
<dbReference type="STRING" id="404433.BTW07_08660"/>
<feature type="domain" description="EamA" evidence="2">
    <location>
        <begin position="153"/>
        <end position="286"/>
    </location>
</feature>
<feature type="transmembrane region" description="Helical" evidence="1">
    <location>
        <begin position="7"/>
        <end position="29"/>
    </location>
</feature>
<dbReference type="PANTHER" id="PTHR22911">
    <property type="entry name" value="ACYL-MALONYL CONDENSING ENZYME-RELATED"/>
    <property type="match status" value="1"/>
</dbReference>
<keyword evidence="1" id="KW-0812">Transmembrane</keyword>
<dbReference type="Pfam" id="PF00892">
    <property type="entry name" value="EamA"/>
    <property type="match status" value="2"/>
</dbReference>
<dbReference type="InterPro" id="IPR000620">
    <property type="entry name" value="EamA_dom"/>
</dbReference>
<reference evidence="3 4" key="1">
    <citation type="submission" date="2016-12" db="EMBL/GenBank/DDBJ databases">
        <title>Draft genome sequences of strains Salinicola socius SMB35, Salinicola sp. MH3R3-1 and Chromohalobacter sp. SMB17 from the Verkhnekamsk potash mining region of Russia.</title>
        <authorList>
            <person name="Mavrodi D.V."/>
            <person name="Olsson B.E."/>
            <person name="Korsakova E.S."/>
            <person name="Pyankova A."/>
            <person name="Mavrodi O.V."/>
            <person name="Plotnikova E.G."/>
        </authorList>
    </citation>
    <scope>NUCLEOTIDE SEQUENCE [LARGE SCALE GENOMIC DNA]</scope>
    <source>
        <strain evidence="3 4">SMB35</strain>
    </source>
</reference>
<feature type="transmembrane region" description="Helical" evidence="1">
    <location>
        <begin position="126"/>
        <end position="144"/>
    </location>
</feature>
<evidence type="ECO:0000259" key="2">
    <source>
        <dbReference type="Pfam" id="PF00892"/>
    </source>
</evidence>
<feature type="transmembrane region" description="Helical" evidence="1">
    <location>
        <begin position="214"/>
        <end position="233"/>
    </location>
</feature>
<feature type="transmembrane region" description="Helical" evidence="1">
    <location>
        <begin position="35"/>
        <end position="56"/>
    </location>
</feature>
<feature type="transmembrane region" description="Helical" evidence="1">
    <location>
        <begin position="95"/>
        <end position="114"/>
    </location>
</feature>
<feature type="transmembrane region" description="Helical" evidence="1">
    <location>
        <begin position="183"/>
        <end position="202"/>
    </location>
</feature>
<feature type="transmembrane region" description="Helical" evidence="1">
    <location>
        <begin position="150"/>
        <end position="171"/>
    </location>
</feature>
<feature type="domain" description="EamA" evidence="2">
    <location>
        <begin position="6"/>
        <end position="140"/>
    </location>
</feature>
<dbReference type="GO" id="GO:0016020">
    <property type="term" value="C:membrane"/>
    <property type="evidence" value="ECO:0007669"/>
    <property type="project" value="InterPro"/>
</dbReference>
<dbReference type="PANTHER" id="PTHR22911:SF79">
    <property type="entry name" value="MOBA-LIKE NTP TRANSFERASE DOMAIN-CONTAINING PROTEIN"/>
    <property type="match status" value="1"/>
</dbReference>
<dbReference type="EMBL" id="MSDO01000010">
    <property type="protein sequence ID" value="OLO04492.1"/>
    <property type="molecule type" value="Genomic_DNA"/>
</dbReference>
<feature type="transmembrane region" description="Helical" evidence="1">
    <location>
        <begin position="270"/>
        <end position="287"/>
    </location>
</feature>
<dbReference type="AlphaFoldDB" id="A0A1Q8SSY8"/>
<feature type="transmembrane region" description="Helical" evidence="1">
    <location>
        <begin position="245"/>
        <end position="264"/>
    </location>
</feature>
<dbReference type="SUPFAM" id="SSF103481">
    <property type="entry name" value="Multidrug resistance efflux transporter EmrE"/>
    <property type="match status" value="2"/>
</dbReference>
<feature type="transmembrane region" description="Helical" evidence="1">
    <location>
        <begin position="68"/>
        <end position="89"/>
    </location>
</feature>
<keyword evidence="4" id="KW-1185">Reference proteome</keyword>
<sequence>MSGSLKGTLFITLAAMFWGISGGLASLLMQQGWDPYLISFYRGAIGLACMLAWFVVHPLRNLRFDWRLAAWSVVAGLGVAGNFTFYFLSISNANVAIAATLMYTAPLFVFLVSFACGLEKPTLGKWASIAAVMVGIVLLTDILRSGTGQVSVWGIACGLLSGLSYALFIFGFRYARAQGPAQAVLSIAFLVLTLLLLAFVDFEQMQKVPFTDDAYGFLLLGLFGAGISFYLYLPGLRRTSPSAASMVAMVEPVTASLFGFVVLGQTLAPLQLAGMAIILITITLLSLQR</sequence>
<proteinExistence type="predicted"/>
<accession>A0A1Q8SSY8</accession>
<dbReference type="Gene3D" id="1.10.3730.20">
    <property type="match status" value="2"/>
</dbReference>
<dbReference type="RefSeq" id="WP_075569781.1">
    <property type="nucleotide sequence ID" value="NZ_MSDO01000010.1"/>
</dbReference>
<organism evidence="3 4">
    <name type="scientific">Salinicola socius</name>
    <dbReference type="NCBI Taxonomy" id="404433"/>
    <lineage>
        <taxon>Bacteria</taxon>
        <taxon>Pseudomonadati</taxon>
        <taxon>Pseudomonadota</taxon>
        <taxon>Gammaproteobacteria</taxon>
        <taxon>Oceanospirillales</taxon>
        <taxon>Halomonadaceae</taxon>
        <taxon>Salinicola</taxon>
    </lineage>
</organism>
<keyword evidence="1" id="KW-0472">Membrane</keyword>
<dbReference type="OrthoDB" id="9814238at2"/>
<name>A0A1Q8SSY8_9GAMM</name>
<gene>
    <name evidence="3" type="ORF">BTW07_08660</name>
</gene>
<dbReference type="Proteomes" id="UP000186878">
    <property type="component" value="Unassembled WGS sequence"/>
</dbReference>
<dbReference type="InterPro" id="IPR037185">
    <property type="entry name" value="EmrE-like"/>
</dbReference>
<keyword evidence="1" id="KW-1133">Transmembrane helix</keyword>